<keyword evidence="4" id="KW-1185">Reference proteome</keyword>
<dbReference type="Pfam" id="PF04186">
    <property type="entry name" value="FxsA"/>
    <property type="match status" value="1"/>
</dbReference>
<keyword evidence="2" id="KW-0472">Membrane</keyword>
<dbReference type="OrthoDB" id="9792788at2"/>
<keyword evidence="2" id="KW-1133">Transmembrane helix</keyword>
<dbReference type="PANTHER" id="PTHR35335">
    <property type="entry name" value="UPF0716 PROTEIN FXSA"/>
    <property type="match status" value="1"/>
</dbReference>
<organism evidence="3 4">
    <name type="scientific">Tamaricihabitans halophyticus</name>
    <dbReference type="NCBI Taxonomy" id="1262583"/>
    <lineage>
        <taxon>Bacteria</taxon>
        <taxon>Bacillati</taxon>
        <taxon>Actinomycetota</taxon>
        <taxon>Actinomycetes</taxon>
        <taxon>Pseudonocardiales</taxon>
        <taxon>Pseudonocardiaceae</taxon>
        <taxon>Tamaricihabitans</taxon>
    </lineage>
</organism>
<protein>
    <submittedName>
        <fullName evidence="3">UPF0716 protein FxsA</fullName>
    </submittedName>
</protein>
<reference evidence="3 4" key="1">
    <citation type="submission" date="2019-03" db="EMBL/GenBank/DDBJ databases">
        <title>Genomic Encyclopedia of Type Strains, Phase IV (KMG-IV): sequencing the most valuable type-strain genomes for metagenomic binning, comparative biology and taxonomic classification.</title>
        <authorList>
            <person name="Goeker M."/>
        </authorList>
    </citation>
    <scope>NUCLEOTIDE SEQUENCE [LARGE SCALE GENOMIC DNA]</scope>
    <source>
        <strain evidence="3 4">DSM 45765</strain>
    </source>
</reference>
<dbReference type="RefSeq" id="WP_132875809.1">
    <property type="nucleotide sequence ID" value="NZ_SLXQ01000001.1"/>
</dbReference>
<dbReference type="Proteomes" id="UP000294911">
    <property type="component" value="Unassembled WGS sequence"/>
</dbReference>
<dbReference type="PANTHER" id="PTHR35335:SF1">
    <property type="entry name" value="UPF0716 PROTEIN FXSA"/>
    <property type="match status" value="1"/>
</dbReference>
<feature type="transmembrane region" description="Helical" evidence="2">
    <location>
        <begin position="72"/>
        <end position="97"/>
    </location>
</feature>
<dbReference type="GO" id="GO:0016020">
    <property type="term" value="C:membrane"/>
    <property type="evidence" value="ECO:0007669"/>
    <property type="project" value="InterPro"/>
</dbReference>
<evidence type="ECO:0000256" key="1">
    <source>
        <dbReference type="SAM" id="MobiDB-lite"/>
    </source>
</evidence>
<sequence length="171" mass="18261">MAVVLLLYLIVEIAAVVAVTSAVGLLWTLVLLFGGAVLGSSLARREGGKAMRALMQTANAGRAPHSEITDSMLIGLGGMLILLPGFVSDLFGFLMLLPPSRALIRKRWVKSLERRVHARQGGSMRATVVVDGEVVTEEPRSNEPDESRKPGDNGRGLVIDGSVVDDDSRKS</sequence>
<feature type="region of interest" description="Disordered" evidence="1">
    <location>
        <begin position="132"/>
        <end position="171"/>
    </location>
</feature>
<accession>A0A4R2R649</accession>
<keyword evidence="2" id="KW-0812">Transmembrane</keyword>
<dbReference type="AlphaFoldDB" id="A0A4R2R649"/>
<dbReference type="EMBL" id="SLXQ01000001">
    <property type="protein sequence ID" value="TCP57319.1"/>
    <property type="molecule type" value="Genomic_DNA"/>
</dbReference>
<evidence type="ECO:0000313" key="4">
    <source>
        <dbReference type="Proteomes" id="UP000294911"/>
    </source>
</evidence>
<proteinExistence type="predicted"/>
<name>A0A4R2R649_9PSEU</name>
<gene>
    <name evidence="3" type="ORF">EV191_1011273</name>
</gene>
<dbReference type="InterPro" id="IPR007313">
    <property type="entry name" value="FxsA"/>
</dbReference>
<dbReference type="NCBIfam" id="NF008528">
    <property type="entry name" value="PRK11463.1-2"/>
    <property type="match status" value="1"/>
</dbReference>
<feature type="compositionally biased region" description="Basic and acidic residues" evidence="1">
    <location>
        <begin position="137"/>
        <end position="152"/>
    </location>
</feature>
<evidence type="ECO:0000313" key="3">
    <source>
        <dbReference type="EMBL" id="TCP57319.1"/>
    </source>
</evidence>
<comment type="caution">
    <text evidence="3">The sequence shown here is derived from an EMBL/GenBank/DDBJ whole genome shotgun (WGS) entry which is preliminary data.</text>
</comment>
<evidence type="ECO:0000256" key="2">
    <source>
        <dbReference type="SAM" id="Phobius"/>
    </source>
</evidence>